<dbReference type="VEuPathDB" id="FungiDB:MMYC01_210524"/>
<comment type="caution">
    <text evidence="2">The sequence shown here is derived from an EMBL/GenBank/DDBJ whole genome shotgun (WGS) entry which is preliminary data.</text>
</comment>
<dbReference type="Proteomes" id="UP000078237">
    <property type="component" value="Unassembled WGS sequence"/>
</dbReference>
<dbReference type="OrthoDB" id="5234213at2759"/>
<gene>
    <name evidence="2" type="ORF">MMYC01_210524</name>
</gene>
<evidence type="ECO:0000313" key="3">
    <source>
        <dbReference type="Proteomes" id="UP000078237"/>
    </source>
</evidence>
<protein>
    <submittedName>
        <fullName evidence="2">Uncharacterized protein</fullName>
    </submittedName>
</protein>
<keyword evidence="3" id="KW-1185">Reference proteome</keyword>
<feature type="compositionally biased region" description="Acidic residues" evidence="1">
    <location>
        <begin position="40"/>
        <end position="50"/>
    </location>
</feature>
<evidence type="ECO:0000313" key="2">
    <source>
        <dbReference type="EMBL" id="KXX73064.1"/>
    </source>
</evidence>
<dbReference type="EMBL" id="LCTW02000556">
    <property type="protein sequence ID" value="KXX73064.1"/>
    <property type="molecule type" value="Genomic_DNA"/>
</dbReference>
<organism evidence="2 3">
    <name type="scientific">Madurella mycetomatis</name>
    <dbReference type="NCBI Taxonomy" id="100816"/>
    <lineage>
        <taxon>Eukaryota</taxon>
        <taxon>Fungi</taxon>
        <taxon>Dikarya</taxon>
        <taxon>Ascomycota</taxon>
        <taxon>Pezizomycotina</taxon>
        <taxon>Sordariomycetes</taxon>
        <taxon>Sordariomycetidae</taxon>
        <taxon>Sordariales</taxon>
        <taxon>Sordariales incertae sedis</taxon>
        <taxon>Madurella</taxon>
    </lineage>
</organism>
<reference evidence="2 3" key="1">
    <citation type="journal article" date="2016" name="Genome Announc.">
        <title>Genome Sequence of Madurella mycetomatis mm55, Isolated from a Human Mycetoma Case in Sudan.</title>
        <authorList>
            <person name="Smit S."/>
            <person name="Derks M.F."/>
            <person name="Bervoets S."/>
            <person name="Fahal A."/>
            <person name="van Leeuwen W."/>
            <person name="van Belkum A."/>
            <person name="van de Sande W.W."/>
        </authorList>
    </citation>
    <scope>NUCLEOTIDE SEQUENCE [LARGE SCALE GENOMIC DNA]</scope>
    <source>
        <strain evidence="3">mm55</strain>
    </source>
</reference>
<feature type="region of interest" description="Disordered" evidence="1">
    <location>
        <begin position="1"/>
        <end position="107"/>
    </location>
</feature>
<sequence>MPRKPLRQLAAEKARGNQPANPSQLGDPIDLKAETSEGPDPPETEPEPEPPVESLLPTASASASGASPSSLREGRKKQLSRIGGAGSPDRRDGFVSGGGVKGRGSKL</sequence>
<name>A0A175VQN6_9PEZI</name>
<feature type="compositionally biased region" description="Gly residues" evidence="1">
    <location>
        <begin position="95"/>
        <end position="107"/>
    </location>
</feature>
<proteinExistence type="predicted"/>
<feature type="compositionally biased region" description="Low complexity" evidence="1">
    <location>
        <begin position="52"/>
        <end position="71"/>
    </location>
</feature>
<dbReference type="AlphaFoldDB" id="A0A175VQN6"/>
<accession>A0A175VQN6</accession>
<evidence type="ECO:0000256" key="1">
    <source>
        <dbReference type="SAM" id="MobiDB-lite"/>
    </source>
</evidence>